<dbReference type="PROSITE" id="PS51354">
    <property type="entry name" value="GLUTAREDOXIN_2"/>
    <property type="match status" value="1"/>
</dbReference>
<comment type="similarity">
    <text evidence="1">Belongs to the glutaredoxin family. CGFS subfamily.</text>
</comment>
<evidence type="ECO:0000256" key="1">
    <source>
        <dbReference type="ARBA" id="ARBA00008983"/>
    </source>
</evidence>
<evidence type="ECO:0000256" key="4">
    <source>
        <dbReference type="ARBA" id="ARBA00023004"/>
    </source>
</evidence>
<dbReference type="EMBL" id="BMAR01000017">
    <property type="protein sequence ID" value="GFR47197.1"/>
    <property type="molecule type" value="Genomic_DNA"/>
</dbReference>
<dbReference type="GO" id="GO:0005759">
    <property type="term" value="C:mitochondrial matrix"/>
    <property type="evidence" value="ECO:0007669"/>
    <property type="project" value="TreeGrafter"/>
</dbReference>
<organism evidence="8 9">
    <name type="scientific">Astrephomene gubernaculifera</name>
    <dbReference type="NCBI Taxonomy" id="47775"/>
    <lineage>
        <taxon>Eukaryota</taxon>
        <taxon>Viridiplantae</taxon>
        <taxon>Chlorophyta</taxon>
        <taxon>core chlorophytes</taxon>
        <taxon>Chlorophyceae</taxon>
        <taxon>CS clade</taxon>
        <taxon>Chlamydomonadales</taxon>
        <taxon>Astrephomenaceae</taxon>
        <taxon>Astrephomene</taxon>
    </lineage>
</organism>
<name>A0AAD3HNG6_9CHLO</name>
<evidence type="ECO:0000256" key="3">
    <source>
        <dbReference type="ARBA" id="ARBA00022723"/>
    </source>
</evidence>
<keyword evidence="2" id="KW-0001">2Fe-2S</keyword>
<dbReference type="InterPro" id="IPR004480">
    <property type="entry name" value="Monothiol_GRX-rel"/>
</dbReference>
<evidence type="ECO:0000256" key="2">
    <source>
        <dbReference type="ARBA" id="ARBA00022714"/>
    </source>
</evidence>
<evidence type="ECO:0000259" key="7">
    <source>
        <dbReference type="Pfam" id="PF00462"/>
    </source>
</evidence>
<dbReference type="AlphaFoldDB" id="A0AAD3HNG6"/>
<dbReference type="InterPro" id="IPR033658">
    <property type="entry name" value="GRX_PICOT-like"/>
</dbReference>
<keyword evidence="9" id="KW-1185">Reference proteome</keyword>
<dbReference type="Pfam" id="PF00462">
    <property type="entry name" value="Glutaredoxin"/>
    <property type="match status" value="1"/>
</dbReference>
<gene>
    <name evidence="8" type="ORF">Agub_g8789</name>
</gene>
<evidence type="ECO:0000256" key="5">
    <source>
        <dbReference type="ARBA" id="ARBA00023014"/>
    </source>
</evidence>
<evidence type="ECO:0000256" key="6">
    <source>
        <dbReference type="ARBA" id="ARBA00023284"/>
    </source>
</evidence>
<keyword evidence="3" id="KW-0479">Metal-binding</keyword>
<keyword evidence="6" id="KW-0676">Redox-active center</keyword>
<evidence type="ECO:0000313" key="8">
    <source>
        <dbReference type="EMBL" id="GFR47197.1"/>
    </source>
</evidence>
<dbReference type="GO" id="GO:0046872">
    <property type="term" value="F:metal ion binding"/>
    <property type="evidence" value="ECO:0007669"/>
    <property type="project" value="UniProtKB-KW"/>
</dbReference>
<dbReference type="GO" id="GO:0051537">
    <property type="term" value="F:2 iron, 2 sulfur cluster binding"/>
    <property type="evidence" value="ECO:0007669"/>
    <property type="project" value="UniProtKB-KW"/>
</dbReference>
<evidence type="ECO:0000313" key="9">
    <source>
        <dbReference type="Proteomes" id="UP001054857"/>
    </source>
</evidence>
<dbReference type="FunFam" id="3.40.30.10:FF:000005">
    <property type="entry name" value="Glutaredoxin 5"/>
    <property type="match status" value="1"/>
</dbReference>
<comment type="caution">
    <text evidence="8">The sequence shown here is derived from an EMBL/GenBank/DDBJ whole genome shotgun (WGS) entry which is preliminary data.</text>
</comment>
<feature type="domain" description="Glutaredoxin" evidence="7">
    <location>
        <begin position="83"/>
        <end position="147"/>
    </location>
</feature>
<reference evidence="8 9" key="1">
    <citation type="journal article" date="2021" name="Sci. Rep.">
        <title>Genome sequencing of the multicellular alga Astrephomene provides insights into convergent evolution of germ-soma differentiation.</title>
        <authorList>
            <person name="Yamashita S."/>
            <person name="Yamamoto K."/>
            <person name="Matsuzaki R."/>
            <person name="Suzuki S."/>
            <person name="Yamaguchi H."/>
            <person name="Hirooka S."/>
            <person name="Minakuchi Y."/>
            <person name="Miyagishima S."/>
            <person name="Kawachi M."/>
            <person name="Toyoda A."/>
            <person name="Nozaki H."/>
        </authorList>
    </citation>
    <scope>NUCLEOTIDE SEQUENCE [LARGE SCALE GENOMIC DNA]</scope>
    <source>
        <strain evidence="8 9">NIES-4017</strain>
    </source>
</reference>
<dbReference type="Gene3D" id="3.40.30.10">
    <property type="entry name" value="Glutaredoxin"/>
    <property type="match status" value="1"/>
</dbReference>
<dbReference type="InterPro" id="IPR036249">
    <property type="entry name" value="Thioredoxin-like_sf"/>
</dbReference>
<proteinExistence type="inferred from homology"/>
<dbReference type="Proteomes" id="UP001054857">
    <property type="component" value="Unassembled WGS sequence"/>
</dbReference>
<accession>A0AAD3HNG6</accession>
<keyword evidence="5" id="KW-0411">Iron-sulfur</keyword>
<dbReference type="SUPFAM" id="SSF52833">
    <property type="entry name" value="Thioredoxin-like"/>
    <property type="match status" value="1"/>
</dbReference>
<sequence length="177" mass="19615">LYNPYFQTYSLYYTRTDTKMLARFAAGTLSRTRQSVSSTSWLLRRQFSTDADSHDDFKPKFAASGEPASVEEQIKQSITSDKVHVFMKGTPETPQCGFSRMACVVLQAYGVQFGATNVLADPAMREAIKQFTSWPTIPQVFVNGEFVGGCDILLGMHESGELEKLLAPVREAQGGPK</sequence>
<dbReference type="PANTHER" id="PTHR10293:SF16">
    <property type="entry name" value="GLUTAREDOXIN-RELATED PROTEIN 5, MITOCHONDRIAL"/>
    <property type="match status" value="1"/>
</dbReference>
<feature type="non-terminal residue" evidence="8">
    <location>
        <position position="177"/>
    </location>
</feature>
<dbReference type="CDD" id="cd03028">
    <property type="entry name" value="GRX_PICOT_like"/>
    <property type="match status" value="1"/>
</dbReference>
<keyword evidence="4" id="KW-0408">Iron</keyword>
<dbReference type="InterPro" id="IPR002109">
    <property type="entry name" value="Glutaredoxin"/>
</dbReference>
<dbReference type="NCBIfam" id="TIGR00365">
    <property type="entry name" value="Grx4 family monothiol glutaredoxin"/>
    <property type="match status" value="1"/>
</dbReference>
<protein>
    <recommendedName>
        <fullName evidence="7">Glutaredoxin domain-containing protein</fullName>
    </recommendedName>
</protein>
<dbReference type="PANTHER" id="PTHR10293">
    <property type="entry name" value="GLUTAREDOXIN FAMILY MEMBER"/>
    <property type="match status" value="1"/>
</dbReference>